<proteinExistence type="predicted"/>
<accession>A0A9X2C1T8</accession>
<sequence length="434" mass="47442">MNLSKSAASAAVDPRAVALKRMKWSAGGLLAAALAGLALAVWQGGEGAWAWIEAFCEASAVGAIADWFAVVALFRHPLGLPLPHTAIIPRNKARVADGLAHFVRDHFLDPQTLVDRLGVFDPSRRLADWLSDPARVDDWVAEARGWALKAVELFDDGRMRQATLELVVAQARRWNSAATAAEVLTVLTQGGRHHELLDAGLEKIGDFLAEDEVKARVSALMVRHARKEWPKVVGMVELVTPVARMADGLADKLSASVLGELREVLAQPDHPVRQRYDRWLAEFTGRLRHDEALVAAFERVKERAITDPAILDYAASVWNDIKRLLQADLADEHSALAEHVAQAMRDVGDRLRGDEGLRASLNEHLLSAAGQLAANLRGGVTEHIAQTIKDWDDRQLVDELELSVGKDLQFIRINGAIVGGLAGLALHALRLMLH</sequence>
<dbReference type="RefSeq" id="WP_275685239.1">
    <property type="nucleotide sequence ID" value="NZ_JAJLJH010000012.1"/>
</dbReference>
<dbReference type="Proteomes" id="UP001139353">
    <property type="component" value="Unassembled WGS sequence"/>
</dbReference>
<keyword evidence="2" id="KW-1185">Reference proteome</keyword>
<dbReference type="Pfam" id="PF04286">
    <property type="entry name" value="DUF445"/>
    <property type="match status" value="1"/>
</dbReference>
<dbReference type="PANTHER" id="PTHR38442">
    <property type="entry name" value="INNER MEMBRANE PROTEIN-RELATED"/>
    <property type="match status" value="1"/>
</dbReference>
<evidence type="ECO:0000313" key="2">
    <source>
        <dbReference type="Proteomes" id="UP001139353"/>
    </source>
</evidence>
<protein>
    <submittedName>
        <fullName evidence="1">DUF445 domain-containing protein</fullName>
    </submittedName>
</protein>
<reference evidence="1" key="1">
    <citation type="submission" date="2021-11" db="EMBL/GenBank/DDBJ databases">
        <title>BS-T2-15 a new species belonging to the Comamonadaceae family isolated from the soil of a French oak forest.</title>
        <authorList>
            <person name="Mieszkin S."/>
            <person name="Alain K."/>
        </authorList>
    </citation>
    <scope>NUCLEOTIDE SEQUENCE</scope>
    <source>
        <strain evidence="1">BS-T2-15</strain>
    </source>
</reference>
<dbReference type="AlphaFoldDB" id="A0A9X2C1T8"/>
<gene>
    <name evidence="1" type="ORF">LPC04_26045</name>
</gene>
<name>A0A9X2C1T8_9BURK</name>
<organism evidence="1 2">
    <name type="scientific">Scleromatobacter humisilvae</name>
    <dbReference type="NCBI Taxonomy" id="2897159"/>
    <lineage>
        <taxon>Bacteria</taxon>
        <taxon>Pseudomonadati</taxon>
        <taxon>Pseudomonadota</taxon>
        <taxon>Betaproteobacteria</taxon>
        <taxon>Burkholderiales</taxon>
        <taxon>Sphaerotilaceae</taxon>
        <taxon>Scleromatobacter</taxon>
    </lineage>
</organism>
<evidence type="ECO:0000313" key="1">
    <source>
        <dbReference type="EMBL" id="MCK9689193.1"/>
    </source>
</evidence>
<dbReference type="InterPro" id="IPR007383">
    <property type="entry name" value="DUF445"/>
</dbReference>
<dbReference type="PANTHER" id="PTHR38442:SF1">
    <property type="entry name" value="INNER MEMBRANE PROTEIN"/>
    <property type="match status" value="1"/>
</dbReference>
<dbReference type="GO" id="GO:0005886">
    <property type="term" value="C:plasma membrane"/>
    <property type="evidence" value="ECO:0007669"/>
    <property type="project" value="TreeGrafter"/>
</dbReference>
<comment type="caution">
    <text evidence="1">The sequence shown here is derived from an EMBL/GenBank/DDBJ whole genome shotgun (WGS) entry which is preliminary data.</text>
</comment>
<dbReference type="EMBL" id="JAJLJH010000012">
    <property type="protein sequence ID" value="MCK9689193.1"/>
    <property type="molecule type" value="Genomic_DNA"/>
</dbReference>